<protein>
    <submittedName>
        <fullName evidence="7">Patatin/Phospholipase A2-related</fullName>
    </submittedName>
</protein>
<keyword evidence="8" id="KW-1185">Reference proteome</keyword>
<evidence type="ECO:0000256" key="4">
    <source>
        <dbReference type="PROSITE-ProRule" id="PRU01161"/>
    </source>
</evidence>
<dbReference type="Pfam" id="PF11815">
    <property type="entry name" value="DUF3336"/>
    <property type="match status" value="1"/>
</dbReference>
<dbReference type="RefSeq" id="XP_003083991.2">
    <property type="nucleotide sequence ID" value="XM_003083943.2"/>
</dbReference>
<dbReference type="KEGG" id="ota:OT_ostta17g02080"/>
<dbReference type="InterPro" id="IPR021771">
    <property type="entry name" value="Triacylglycerol_lipase_N"/>
</dbReference>
<evidence type="ECO:0000313" key="8">
    <source>
        <dbReference type="Proteomes" id="UP000009170"/>
    </source>
</evidence>
<dbReference type="PROSITE" id="PS51635">
    <property type="entry name" value="PNPLA"/>
    <property type="match status" value="1"/>
</dbReference>
<dbReference type="CDD" id="cd07231">
    <property type="entry name" value="Pat_SDP1-like"/>
    <property type="match status" value="1"/>
</dbReference>
<comment type="caution">
    <text evidence="4">Lacks conserved residue(s) required for the propagation of feature annotation.</text>
</comment>
<gene>
    <name evidence="7" type="ORF">OT_ostta17g02080</name>
</gene>
<keyword evidence="1 4" id="KW-0378">Hydrolase</keyword>
<dbReference type="Gene3D" id="3.40.1090.10">
    <property type="entry name" value="Cytosolic phospholipase A2 catalytic domain"/>
    <property type="match status" value="2"/>
</dbReference>
<evidence type="ECO:0000256" key="2">
    <source>
        <dbReference type="ARBA" id="ARBA00022963"/>
    </source>
</evidence>
<feature type="domain" description="PNPLA" evidence="6">
    <location>
        <begin position="257"/>
        <end position="458"/>
    </location>
</feature>
<reference evidence="7 8" key="2">
    <citation type="journal article" date="2014" name="BMC Genomics">
        <title>An improved genome of the model marine alga Ostreococcus tauri unfolds by assessing Illumina de novo assemblies.</title>
        <authorList>
            <person name="Blanc-Mathieu R."/>
            <person name="Verhelst B."/>
            <person name="Derelle E."/>
            <person name="Rombauts S."/>
            <person name="Bouget F.Y."/>
            <person name="Carre I."/>
            <person name="Chateau A."/>
            <person name="Eyre-Walker A."/>
            <person name="Grimsley N."/>
            <person name="Moreau H."/>
            <person name="Piegu B."/>
            <person name="Rivals E."/>
            <person name="Schackwitz W."/>
            <person name="Van de Peer Y."/>
            <person name="Piganeau G."/>
        </authorList>
    </citation>
    <scope>NUCLEOTIDE SEQUENCE [LARGE SCALE GENOMIC DNA]</scope>
    <source>
        <strain evidence="8">OTTH 0595 / CCAP 157/2 / RCC745</strain>
    </source>
</reference>
<evidence type="ECO:0000256" key="3">
    <source>
        <dbReference type="ARBA" id="ARBA00023098"/>
    </source>
</evidence>
<dbReference type="OrthoDB" id="15478at2759"/>
<keyword evidence="3 4" id="KW-0443">Lipid metabolism</keyword>
<dbReference type="Pfam" id="PF01734">
    <property type="entry name" value="Patatin"/>
    <property type="match status" value="1"/>
</dbReference>
<reference evidence="8" key="1">
    <citation type="journal article" date="2006" name="Proc. Natl. Acad. Sci. U.S.A.">
        <title>Genome analysis of the smallest free-living eukaryote Ostreococcus tauri unveils many unique features.</title>
        <authorList>
            <person name="Derelle E."/>
            <person name="Ferraz C."/>
            <person name="Rombauts S."/>
            <person name="Rouze P."/>
            <person name="Worden A.Z."/>
            <person name="Robbens S."/>
            <person name="Partensky F."/>
            <person name="Degroeve S."/>
            <person name="Echeynie S."/>
            <person name="Cooke R."/>
            <person name="Saeys Y."/>
            <person name="Wuyts J."/>
            <person name="Jabbari K."/>
            <person name="Bowler C."/>
            <person name="Panaud O."/>
            <person name="Piegu B."/>
            <person name="Ball S.G."/>
            <person name="Ral J.-P."/>
            <person name="Bouget F.-Y."/>
            <person name="Piganeau G."/>
            <person name="De Baets B."/>
            <person name="Picard A."/>
            <person name="Delseny M."/>
            <person name="Demaille J."/>
            <person name="Van de Peer Y."/>
            <person name="Moreau H."/>
        </authorList>
    </citation>
    <scope>NUCLEOTIDE SEQUENCE [LARGE SCALE GENOMIC DNA]</scope>
    <source>
        <strain evidence="8">OTTH 0595 / CCAP 157/2 / RCC745</strain>
    </source>
</reference>
<organism evidence="7 8">
    <name type="scientific">Ostreococcus tauri</name>
    <name type="common">Marine green alga</name>
    <dbReference type="NCBI Taxonomy" id="70448"/>
    <lineage>
        <taxon>Eukaryota</taxon>
        <taxon>Viridiplantae</taxon>
        <taxon>Chlorophyta</taxon>
        <taxon>Mamiellophyceae</taxon>
        <taxon>Mamiellales</taxon>
        <taxon>Bathycoccaceae</taxon>
        <taxon>Ostreococcus</taxon>
    </lineage>
</organism>
<dbReference type="GO" id="GO:0004806">
    <property type="term" value="F:triacylglycerol lipase activity"/>
    <property type="evidence" value="ECO:0007669"/>
    <property type="project" value="InterPro"/>
</dbReference>
<dbReference type="InterPro" id="IPR050301">
    <property type="entry name" value="NTE"/>
</dbReference>
<feature type="compositionally biased region" description="Basic and acidic residues" evidence="5">
    <location>
        <begin position="121"/>
        <end position="142"/>
    </location>
</feature>
<dbReference type="GeneID" id="9838124"/>
<feature type="active site" description="Nucleophile" evidence="4">
    <location>
        <position position="290"/>
    </location>
</feature>
<comment type="caution">
    <text evidence="7">The sequence shown here is derived from an EMBL/GenBank/DDBJ whole genome shotgun (WGS) entry which is preliminary data.</text>
</comment>
<evidence type="ECO:0000256" key="1">
    <source>
        <dbReference type="ARBA" id="ARBA00022801"/>
    </source>
</evidence>
<accession>A0A096P8S2</accession>
<name>A0A096P8S2_OSTTA</name>
<feature type="short sequence motif" description="GXGXXG" evidence="4">
    <location>
        <begin position="261"/>
        <end position="266"/>
    </location>
</feature>
<sequence length="690" mass="77806">MSRAVRYASDVCDLLGVDRAATRALAGKMPWIFGSTATPSRALTPFAFASASIDRARRRRAWARAAVIVVSLMVMRRAMDRSVWTRRRRAKRRGELLERMSAAETYEAFEDAALELEKHDASVEAEDERERGELHASAENAKRATSAWGSGARSYDVDLIDEQLRQLQAQRASGNAEEMMFLLRADILRNLGSLMHDSKVRFSTPSSEPQAVPRVVRQYMAELKSQLFSIAQDEKVTIQEKLIFLQETRHCFGRTALMMSGGGTLGTFHVGVARALNRKHLLPRVLAGSSVGSIVAAIIASRTQEELDEFFSEENFWDLLPDLTFFSGNDPMSVMKHYLRTGALHDIDFFQRCLRALLGDLTFQEAYDRSGGRILSVCVCGTTIGEKPRLLNHLTSPHVVLWSAVAASCAFPALFPPQPLLAKSRNGTFVPWLPEGKAGPRRWRDGSLEADLPMDNLRELFNCNYFIVSQTNPHIVPLLRIKRWFTSHGRLLRFWAYFIESEWKHRCRQVLDLIPSVDVFDVFKLFGQQWEGDATAVMWYTWKQFSRIASNPTREFLFETATMAEKEIWPQLAAIEHAMGIELVLDECVASLRKNLRHHGRMGSRGRVPSWNMVNFATRASYAQMERNDSVEASSEGATPNRRHSKNSSTASLIHADDVAEDDTILPYDIIAAAESASERDIHDALYADA</sequence>
<dbReference type="PANTHER" id="PTHR14226">
    <property type="entry name" value="NEUROPATHY TARGET ESTERASE/SWISS CHEESE D.MELANOGASTER"/>
    <property type="match status" value="1"/>
</dbReference>
<dbReference type="InParanoid" id="A0A096P8S2"/>
<dbReference type="STRING" id="70448.A0A096P8S2"/>
<feature type="region of interest" description="Disordered" evidence="5">
    <location>
        <begin position="121"/>
        <end position="145"/>
    </location>
</feature>
<feature type="short sequence motif" description="GXSXG" evidence="4">
    <location>
        <begin position="288"/>
        <end position="292"/>
    </location>
</feature>
<dbReference type="GO" id="GO:0016042">
    <property type="term" value="P:lipid catabolic process"/>
    <property type="evidence" value="ECO:0007669"/>
    <property type="project" value="UniProtKB-UniRule"/>
</dbReference>
<dbReference type="SUPFAM" id="SSF52151">
    <property type="entry name" value="FabD/lysophospholipase-like"/>
    <property type="match status" value="1"/>
</dbReference>
<feature type="region of interest" description="Disordered" evidence="5">
    <location>
        <begin position="627"/>
        <end position="654"/>
    </location>
</feature>
<dbReference type="FunCoup" id="A0A096P8S2">
    <property type="interactions" value="403"/>
</dbReference>
<dbReference type="AlphaFoldDB" id="A0A096P8S2"/>
<keyword evidence="2 4" id="KW-0442">Lipid degradation</keyword>
<dbReference type="PANTHER" id="PTHR14226:SF10">
    <property type="entry name" value="TRIACYLGLYCEROL LIPASE 4-RELATED"/>
    <property type="match status" value="1"/>
</dbReference>
<dbReference type="Proteomes" id="UP000009170">
    <property type="component" value="Unassembled WGS sequence"/>
</dbReference>
<evidence type="ECO:0000313" key="7">
    <source>
        <dbReference type="EMBL" id="CEG00635.1"/>
    </source>
</evidence>
<feature type="active site" description="Proton acceptor" evidence="4">
    <location>
        <position position="445"/>
    </location>
</feature>
<dbReference type="EMBL" id="CAID01000017">
    <property type="protein sequence ID" value="CEG00635.1"/>
    <property type="molecule type" value="Genomic_DNA"/>
</dbReference>
<evidence type="ECO:0000259" key="6">
    <source>
        <dbReference type="PROSITE" id="PS51635"/>
    </source>
</evidence>
<dbReference type="InterPro" id="IPR016035">
    <property type="entry name" value="Acyl_Trfase/lysoPLipase"/>
</dbReference>
<proteinExistence type="predicted"/>
<evidence type="ECO:0000256" key="5">
    <source>
        <dbReference type="SAM" id="MobiDB-lite"/>
    </source>
</evidence>
<dbReference type="InterPro" id="IPR002641">
    <property type="entry name" value="PNPLA_dom"/>
</dbReference>